<evidence type="ECO:0000256" key="1">
    <source>
        <dbReference type="ARBA" id="ARBA00023098"/>
    </source>
</evidence>
<feature type="domain" description="PNPLA" evidence="2">
    <location>
        <begin position="64"/>
        <end position="247"/>
    </location>
</feature>
<proteinExistence type="predicted"/>
<dbReference type="Proteomes" id="UP000638188">
    <property type="component" value="Unassembled WGS sequence"/>
</dbReference>
<accession>A0ABQ1PGG5</accession>
<reference evidence="4" key="1">
    <citation type="journal article" date="2019" name="Int. J. Syst. Evol. Microbiol.">
        <title>The Global Catalogue of Microorganisms (GCM) 10K type strain sequencing project: providing services to taxonomists for standard genome sequencing and annotation.</title>
        <authorList>
            <consortium name="The Broad Institute Genomics Platform"/>
            <consortium name="The Broad Institute Genome Sequencing Center for Infectious Disease"/>
            <person name="Wu L."/>
            <person name="Ma J."/>
        </authorList>
    </citation>
    <scope>NUCLEOTIDE SEQUENCE [LARGE SCALE GENOMIC DNA]</scope>
    <source>
        <strain evidence="4">CGMCC 1.12482</strain>
    </source>
</reference>
<dbReference type="InterPro" id="IPR002641">
    <property type="entry name" value="PNPLA_dom"/>
</dbReference>
<dbReference type="RefSeq" id="WP_150279384.1">
    <property type="nucleotide sequence ID" value="NZ_BMFF01000003.1"/>
</dbReference>
<gene>
    <name evidence="3" type="ORF">GCM10007418_15310</name>
</gene>
<comment type="caution">
    <text evidence="3">The sequence shown here is derived from an EMBL/GenBank/DDBJ whole genome shotgun (WGS) entry which is preliminary data.</text>
</comment>
<sequence length="359" mass="39759">MTAIHIPRPALTLRAGSQALEHIRENGLQPADVHMIPGAAGGPKALGIQGLDIALFGDWLPRAQQPRSLIGASIGSWRFASACLPDPVAGLRNLGELYTSQRFPKGITVSEISRCCAIMLDDLLGEQAESILANPLYQLNIVVVKSLGLMRHDTRSRLGLGLGGVIGANLLSRRHLKRFFERVILHDPRQRPPLADFSDFVSSHISLTAENLRPALLASGSIPMVMEAVRDIPGASEGVYRDGGLLDYHLDLPYQAPGVVLYPHFVDRVVPGWFDKTLPWRRGDLQQLKSVLLLAPSRDYLASLPYGKLPDRKDFTRFVGRDVEREAYWRKAMAESERLGDEFLELTESGRLIDRLQPL</sequence>
<dbReference type="EMBL" id="BMFF01000003">
    <property type="protein sequence ID" value="GGC96837.1"/>
    <property type="molecule type" value="Genomic_DNA"/>
</dbReference>
<organism evidence="3 4">
    <name type="scientific">Halopseudomonas salina</name>
    <dbReference type="NCBI Taxonomy" id="1323744"/>
    <lineage>
        <taxon>Bacteria</taxon>
        <taxon>Pseudomonadati</taxon>
        <taxon>Pseudomonadota</taxon>
        <taxon>Gammaproteobacteria</taxon>
        <taxon>Pseudomonadales</taxon>
        <taxon>Pseudomonadaceae</taxon>
        <taxon>Halopseudomonas</taxon>
    </lineage>
</organism>
<evidence type="ECO:0000313" key="4">
    <source>
        <dbReference type="Proteomes" id="UP000638188"/>
    </source>
</evidence>
<dbReference type="Pfam" id="PF01734">
    <property type="entry name" value="Patatin"/>
    <property type="match status" value="1"/>
</dbReference>
<evidence type="ECO:0000313" key="3">
    <source>
        <dbReference type="EMBL" id="GGC96837.1"/>
    </source>
</evidence>
<dbReference type="SUPFAM" id="SSF52151">
    <property type="entry name" value="FabD/lysophospholipase-like"/>
    <property type="match status" value="1"/>
</dbReference>
<dbReference type="InterPro" id="IPR016035">
    <property type="entry name" value="Acyl_Trfase/lysoPLipase"/>
</dbReference>
<protein>
    <recommendedName>
        <fullName evidence="2">PNPLA domain-containing protein</fullName>
    </recommendedName>
</protein>
<keyword evidence="4" id="KW-1185">Reference proteome</keyword>
<keyword evidence="1" id="KW-0443">Lipid metabolism</keyword>
<name>A0ABQ1PGG5_9GAMM</name>
<evidence type="ECO:0000259" key="2">
    <source>
        <dbReference type="Pfam" id="PF01734"/>
    </source>
</evidence>